<evidence type="ECO:0000313" key="2">
    <source>
        <dbReference type="Proteomes" id="UP000292302"/>
    </source>
</evidence>
<dbReference type="NCBIfam" id="TIGR02574">
    <property type="entry name" value="stabl_TIGR02574"/>
    <property type="match status" value="1"/>
</dbReference>
<accession>A0A4Q9QP87</accession>
<dbReference type="EMBL" id="QJUI01000006">
    <property type="protein sequence ID" value="TBU81244.1"/>
    <property type="molecule type" value="Genomic_DNA"/>
</dbReference>
<reference evidence="1 2" key="1">
    <citation type="submission" date="2018-06" db="EMBL/GenBank/DDBJ databases">
        <title>Three novel Pseudomonas species isolated from symptomatic oak.</title>
        <authorList>
            <person name="Bueno-Gonzalez V."/>
            <person name="Brady C."/>
        </authorList>
    </citation>
    <scope>NUCLEOTIDE SEQUENCE [LARGE SCALE GENOMIC DNA]</scope>
    <source>
        <strain evidence="1 2">P9A</strain>
    </source>
</reference>
<dbReference type="OrthoDB" id="291542at2"/>
<sequence length="71" mass="8302">MSITHEQIEQLGKFERLQLAEDLWDRFATETQPETAPEILDELERRARWREQNPTQGKTLAQIAQGLGIRL</sequence>
<evidence type="ECO:0000313" key="1">
    <source>
        <dbReference type="EMBL" id="TBU81244.1"/>
    </source>
</evidence>
<dbReference type="Proteomes" id="UP000292302">
    <property type="component" value="Unassembled WGS sequence"/>
</dbReference>
<keyword evidence="2" id="KW-1185">Reference proteome</keyword>
<proteinExistence type="predicted"/>
<dbReference type="AlphaFoldDB" id="A0A4Q9QP87"/>
<name>A0A4Q9QP87_9GAMM</name>
<protein>
    <submittedName>
        <fullName evidence="1">Addiction module protein</fullName>
    </submittedName>
</protein>
<organism evidence="1 2">
    <name type="scientific">Phytopseudomonas daroniae</name>
    <dbReference type="NCBI Taxonomy" id="2487519"/>
    <lineage>
        <taxon>Bacteria</taxon>
        <taxon>Pseudomonadati</taxon>
        <taxon>Pseudomonadota</taxon>
        <taxon>Gammaproteobacteria</taxon>
        <taxon>Pseudomonadales</taxon>
        <taxon>Pseudomonadaceae</taxon>
        <taxon>Phytopseudomonas</taxon>
    </lineage>
</organism>
<dbReference type="Pfam" id="PF09720">
    <property type="entry name" value="Unstab_antitox"/>
    <property type="match status" value="1"/>
</dbReference>
<dbReference type="RefSeq" id="WP_131179517.1">
    <property type="nucleotide sequence ID" value="NZ_QJUI01000006.1"/>
</dbReference>
<dbReference type="InterPro" id="IPR013406">
    <property type="entry name" value="CHP02574_addiction_mod"/>
</dbReference>
<gene>
    <name evidence="1" type="ORF">DNK06_08050</name>
</gene>
<comment type="caution">
    <text evidence="1">The sequence shown here is derived from an EMBL/GenBank/DDBJ whole genome shotgun (WGS) entry which is preliminary data.</text>
</comment>